<dbReference type="Proteomes" id="UP000077266">
    <property type="component" value="Unassembled WGS sequence"/>
</dbReference>
<dbReference type="EMBL" id="KV425891">
    <property type="protein sequence ID" value="KZW01802.1"/>
    <property type="molecule type" value="Genomic_DNA"/>
</dbReference>
<proteinExistence type="predicted"/>
<name>A0A165P8M3_EXIGL</name>
<dbReference type="STRING" id="1314781.A0A165P8M3"/>
<gene>
    <name evidence="1" type="ORF">EXIGLDRAFT_26995</name>
</gene>
<dbReference type="AlphaFoldDB" id="A0A165P8M3"/>
<sequence>MVARVNFCTRNMPCLLTIPREIRDVILQDVLLASCPPDTTTDRVQPAAMRDHHGPKHVRLSTTPVVAASLALLLVSRAFALATKATIVGLQERKRLIYTLDVLLVNDEFLWPTWLCVPATVPTVDCVHVTVRTSGARSRDGLSAYYEAPRSIVPRILYSFYFLLHSFLRTAPGRISVHSLLLDFVDEHDDEDDAAKERWQTMHRLHRHALPFGVVPVAPRASWLAEILDPCISRMLTMDFRSAVFGGIVYERIGSVTIMVNGHLLRSHDLGKRIATLSFTDPKATHGHLTAPDLRLPAFWEWRDAAIVARIKAGLGVGDAVAERPAGMPSLAVAEARIAAVKARQAQADARDRAPLDLYASSASEPPSKLPSFIDPRTWRKRYVTVKSAVLKRTYGL</sequence>
<protein>
    <submittedName>
        <fullName evidence="1">Uncharacterized protein</fullName>
    </submittedName>
</protein>
<organism evidence="1 2">
    <name type="scientific">Exidia glandulosa HHB12029</name>
    <dbReference type="NCBI Taxonomy" id="1314781"/>
    <lineage>
        <taxon>Eukaryota</taxon>
        <taxon>Fungi</taxon>
        <taxon>Dikarya</taxon>
        <taxon>Basidiomycota</taxon>
        <taxon>Agaricomycotina</taxon>
        <taxon>Agaricomycetes</taxon>
        <taxon>Auriculariales</taxon>
        <taxon>Exidiaceae</taxon>
        <taxon>Exidia</taxon>
    </lineage>
</organism>
<dbReference type="OrthoDB" id="2823490at2759"/>
<reference evidence="1 2" key="1">
    <citation type="journal article" date="2016" name="Mol. Biol. Evol.">
        <title>Comparative Genomics of Early-Diverging Mushroom-Forming Fungi Provides Insights into the Origins of Lignocellulose Decay Capabilities.</title>
        <authorList>
            <person name="Nagy L.G."/>
            <person name="Riley R."/>
            <person name="Tritt A."/>
            <person name="Adam C."/>
            <person name="Daum C."/>
            <person name="Floudas D."/>
            <person name="Sun H."/>
            <person name="Yadav J.S."/>
            <person name="Pangilinan J."/>
            <person name="Larsson K.H."/>
            <person name="Matsuura K."/>
            <person name="Barry K."/>
            <person name="Labutti K."/>
            <person name="Kuo R."/>
            <person name="Ohm R.A."/>
            <person name="Bhattacharya S.S."/>
            <person name="Shirouzu T."/>
            <person name="Yoshinaga Y."/>
            <person name="Martin F.M."/>
            <person name="Grigoriev I.V."/>
            <person name="Hibbett D.S."/>
        </authorList>
    </citation>
    <scope>NUCLEOTIDE SEQUENCE [LARGE SCALE GENOMIC DNA]</scope>
    <source>
        <strain evidence="1 2">HHB12029</strain>
    </source>
</reference>
<evidence type="ECO:0000313" key="2">
    <source>
        <dbReference type="Proteomes" id="UP000077266"/>
    </source>
</evidence>
<dbReference type="InParanoid" id="A0A165P8M3"/>
<accession>A0A165P8M3</accession>
<keyword evidence="2" id="KW-1185">Reference proteome</keyword>
<evidence type="ECO:0000313" key="1">
    <source>
        <dbReference type="EMBL" id="KZW01802.1"/>
    </source>
</evidence>